<evidence type="ECO:0000256" key="3">
    <source>
        <dbReference type="ARBA" id="ARBA00022679"/>
    </source>
</evidence>
<dbReference type="GO" id="GO:0000032">
    <property type="term" value="P:cell wall mannoprotein biosynthetic process"/>
    <property type="evidence" value="ECO:0007669"/>
    <property type="project" value="TreeGrafter"/>
</dbReference>
<proteinExistence type="inferred from homology"/>
<evidence type="ECO:0000256" key="4">
    <source>
        <dbReference type="PIRSR" id="PIRSR018153-1"/>
    </source>
</evidence>
<comment type="caution">
    <text evidence="5">The sequence shown here is derived from an EMBL/GenBank/DDBJ whole genome shotgun (WGS) entry which is preliminary data.</text>
</comment>
<organism evidence="5 6">
    <name type="scientific">Cercophora newfieldiana</name>
    <dbReference type="NCBI Taxonomy" id="92897"/>
    <lineage>
        <taxon>Eukaryota</taxon>
        <taxon>Fungi</taxon>
        <taxon>Dikarya</taxon>
        <taxon>Ascomycota</taxon>
        <taxon>Pezizomycotina</taxon>
        <taxon>Sordariomycetes</taxon>
        <taxon>Sordariomycetidae</taxon>
        <taxon>Sordariales</taxon>
        <taxon>Lasiosphaeriaceae</taxon>
        <taxon>Cercophora</taxon>
    </lineage>
</organism>
<reference evidence="5" key="1">
    <citation type="submission" date="2023-06" db="EMBL/GenBank/DDBJ databases">
        <title>Genome-scale phylogeny and comparative genomics of the fungal order Sordariales.</title>
        <authorList>
            <consortium name="Lawrence Berkeley National Laboratory"/>
            <person name="Hensen N."/>
            <person name="Bonometti L."/>
            <person name="Westerberg I."/>
            <person name="Brannstrom I.O."/>
            <person name="Guillou S."/>
            <person name="Cros-Aarteil S."/>
            <person name="Calhoun S."/>
            <person name="Haridas S."/>
            <person name="Kuo A."/>
            <person name="Mondo S."/>
            <person name="Pangilinan J."/>
            <person name="Riley R."/>
            <person name="Labutti K."/>
            <person name="Andreopoulos B."/>
            <person name="Lipzen A."/>
            <person name="Chen C."/>
            <person name="Yanf M."/>
            <person name="Daum C."/>
            <person name="Ng V."/>
            <person name="Clum A."/>
            <person name="Steindorff A."/>
            <person name="Ohm R."/>
            <person name="Martin F."/>
            <person name="Silar P."/>
            <person name="Natvig D."/>
            <person name="Lalanne C."/>
            <person name="Gautier V."/>
            <person name="Ament-Velasquez S.L."/>
            <person name="Kruys A."/>
            <person name="Hutchinson M.I."/>
            <person name="Powell A.J."/>
            <person name="Barry K."/>
            <person name="Miller A.N."/>
            <person name="Grigoriev I.V."/>
            <person name="Debuchy R."/>
            <person name="Gladieux P."/>
            <person name="Thoren M.H."/>
            <person name="Johannesson H."/>
        </authorList>
    </citation>
    <scope>NUCLEOTIDE SEQUENCE</scope>
    <source>
        <strain evidence="5">SMH2532-1</strain>
    </source>
</reference>
<dbReference type="Gene3D" id="3.90.550.10">
    <property type="entry name" value="Spore Coat Polysaccharide Biosynthesis Protein SpsA, Chain A"/>
    <property type="match status" value="1"/>
</dbReference>
<dbReference type="GO" id="GO:0005794">
    <property type="term" value="C:Golgi apparatus"/>
    <property type="evidence" value="ECO:0007669"/>
    <property type="project" value="TreeGrafter"/>
</dbReference>
<gene>
    <name evidence="5" type="ORF">B0T16DRAFT_393109</name>
</gene>
<dbReference type="EMBL" id="JAULSV010000006">
    <property type="protein sequence ID" value="KAK0640693.1"/>
    <property type="molecule type" value="Genomic_DNA"/>
</dbReference>
<dbReference type="InterPro" id="IPR002685">
    <property type="entry name" value="Glyco_trans_15"/>
</dbReference>
<feature type="active site" description="Nucleophile" evidence="4">
    <location>
        <position position="310"/>
    </location>
</feature>
<accession>A0AA39XUW4</accession>
<keyword evidence="3" id="KW-0808">Transferase</keyword>
<sequence length="459" mass="53258">MPLVALILRSTASLFRILRTRRVSRRTAFRLKLILTVAFACLLETIFHVRSHAIPRPSEDLDAPFSTQCQDPVRAAAANPREDATFVMLARNNDIKEALKAVENIERQFNQWFHYPVLFLNNEAWDPEFVRVLNASVSGEATFEVLKKEEWTFPPSTDVKHARAKIKEQGDNGVYKGGLESYHHMCRFYSGNFYRLEALRKYRWYWRLEPGVEYMCAITYDPFVEMARREKAYGFVVALWEVPETCPSLFRAVDEFRAANQIPETPMWRALIDPSWAPWPIRRLKGWLGGEHRNRNGDTWNLCHYWSNFEIADLDFFRSDTYQELFEHLDRSGGFYDERWGDASVHALAVHMLLGPDQVHHFADIGYYHDPWFQCPGNAPGGQRLDLAALGDNSRSSPESKGGIGCRCQCPDDRRRNNRGICLNTMQSPAAFHRPSFVQKWRGQYPYTINMPTARPKPR</sequence>
<dbReference type="GO" id="GO:0016020">
    <property type="term" value="C:membrane"/>
    <property type="evidence" value="ECO:0007669"/>
    <property type="project" value="InterPro"/>
</dbReference>
<dbReference type="AlphaFoldDB" id="A0AA39XUW4"/>
<dbReference type="Pfam" id="PF01793">
    <property type="entry name" value="Glyco_transf_15"/>
    <property type="match status" value="1"/>
</dbReference>
<dbReference type="SUPFAM" id="SSF53448">
    <property type="entry name" value="Nucleotide-diphospho-sugar transferases"/>
    <property type="match status" value="1"/>
</dbReference>
<name>A0AA39XUW4_9PEZI</name>
<dbReference type="PANTHER" id="PTHR31121">
    <property type="entry name" value="ALPHA-1,2 MANNOSYLTRANSFERASE KTR1"/>
    <property type="match status" value="1"/>
</dbReference>
<evidence type="ECO:0000256" key="2">
    <source>
        <dbReference type="ARBA" id="ARBA00022676"/>
    </source>
</evidence>
<dbReference type="GO" id="GO:0006487">
    <property type="term" value="P:protein N-linked glycosylation"/>
    <property type="evidence" value="ECO:0007669"/>
    <property type="project" value="TreeGrafter"/>
</dbReference>
<keyword evidence="2" id="KW-0328">Glycosyltransferase</keyword>
<protein>
    <submittedName>
        <fullName evidence="5">Glycolipid 2-alpha-mannosyltransferase-domain-containing protein</fullName>
    </submittedName>
</protein>
<dbReference type="GO" id="GO:0000026">
    <property type="term" value="F:alpha-1,2-mannosyltransferase activity"/>
    <property type="evidence" value="ECO:0007669"/>
    <property type="project" value="TreeGrafter"/>
</dbReference>
<dbReference type="PANTHER" id="PTHR31121:SF2">
    <property type="entry name" value="MANNOSYLTRANSFERASE KTR5-RELATED"/>
    <property type="match status" value="1"/>
</dbReference>
<dbReference type="PIRSF" id="PIRSF018153">
    <property type="entry name" value="Glyco_trans_15"/>
    <property type="match status" value="1"/>
</dbReference>
<keyword evidence="6" id="KW-1185">Reference proteome</keyword>
<dbReference type="Proteomes" id="UP001174936">
    <property type="component" value="Unassembled WGS sequence"/>
</dbReference>
<comment type="similarity">
    <text evidence="1">Belongs to the glycosyltransferase 15 family.</text>
</comment>
<evidence type="ECO:0000313" key="5">
    <source>
        <dbReference type="EMBL" id="KAK0640693.1"/>
    </source>
</evidence>
<dbReference type="InterPro" id="IPR029044">
    <property type="entry name" value="Nucleotide-diphossugar_trans"/>
</dbReference>
<evidence type="ECO:0000256" key="1">
    <source>
        <dbReference type="ARBA" id="ARBA00007677"/>
    </source>
</evidence>
<evidence type="ECO:0000313" key="6">
    <source>
        <dbReference type="Proteomes" id="UP001174936"/>
    </source>
</evidence>